<dbReference type="Proteomes" id="UP000830167">
    <property type="component" value="Chromosome"/>
</dbReference>
<keyword evidence="3" id="KW-1185">Reference proteome</keyword>
<name>A0ABY4CUP2_9BACL</name>
<evidence type="ECO:0000259" key="1">
    <source>
        <dbReference type="Pfam" id="PF01012"/>
    </source>
</evidence>
<dbReference type="InterPro" id="IPR014729">
    <property type="entry name" value="Rossmann-like_a/b/a_fold"/>
</dbReference>
<evidence type="ECO:0000313" key="2">
    <source>
        <dbReference type="EMBL" id="UOF92958.1"/>
    </source>
</evidence>
<feature type="domain" description="Electron transfer flavoprotein alpha/beta-subunit N-terminal" evidence="1">
    <location>
        <begin position="3"/>
        <end position="65"/>
    </location>
</feature>
<reference evidence="2" key="1">
    <citation type="submission" date="2021-12" db="EMBL/GenBank/DDBJ databases">
        <title>Alicyclobacillaceae gen. nov., sp. nov., isolated from chalcocite enrichment system.</title>
        <authorList>
            <person name="Jiang Z."/>
        </authorList>
    </citation>
    <scope>NUCLEOTIDE SEQUENCE</scope>
    <source>
        <strain evidence="2">MYW30-H2</strain>
    </source>
</reference>
<dbReference type="SUPFAM" id="SSF52402">
    <property type="entry name" value="Adenine nucleotide alpha hydrolases-like"/>
    <property type="match status" value="1"/>
</dbReference>
<dbReference type="InterPro" id="IPR014730">
    <property type="entry name" value="ETF_a/b_N"/>
</dbReference>
<dbReference type="Gene3D" id="3.40.50.620">
    <property type="entry name" value="HUPs"/>
    <property type="match status" value="1"/>
</dbReference>
<protein>
    <recommendedName>
        <fullName evidence="1">Electron transfer flavoprotein alpha/beta-subunit N-terminal domain-containing protein</fullName>
    </recommendedName>
</protein>
<organism evidence="2 3">
    <name type="scientific">Fodinisporobacter ferrooxydans</name>
    <dbReference type="NCBI Taxonomy" id="2901836"/>
    <lineage>
        <taxon>Bacteria</taxon>
        <taxon>Bacillati</taxon>
        <taxon>Bacillota</taxon>
        <taxon>Bacilli</taxon>
        <taxon>Bacillales</taxon>
        <taxon>Alicyclobacillaceae</taxon>
        <taxon>Fodinisporobacter</taxon>
    </lineage>
</organism>
<dbReference type="Pfam" id="PF01012">
    <property type="entry name" value="ETF"/>
    <property type="match status" value="1"/>
</dbReference>
<accession>A0ABY4CUP2</accession>
<gene>
    <name evidence="2" type="ORF">LSG31_22675</name>
</gene>
<proteinExistence type="predicted"/>
<dbReference type="EMBL" id="CP089291">
    <property type="protein sequence ID" value="UOF92958.1"/>
    <property type="molecule type" value="Genomic_DNA"/>
</dbReference>
<sequence length="90" mass="10382">MDDEALFEDEFVAVKMLAAFARQERYELIFGGQMSVDNGSAQTGPRLAEELGIPLVTAIRRLMREETFPEPKSRARCTDCEYRRYCNDVR</sequence>
<evidence type="ECO:0000313" key="3">
    <source>
        <dbReference type="Proteomes" id="UP000830167"/>
    </source>
</evidence>